<comment type="caution">
    <text evidence="1">The sequence shown here is derived from an EMBL/GenBank/DDBJ whole genome shotgun (WGS) entry which is preliminary data.</text>
</comment>
<keyword evidence="2" id="KW-1185">Reference proteome</keyword>
<dbReference type="Proteomes" id="UP000242310">
    <property type="component" value="Unassembled WGS sequence"/>
</dbReference>
<accession>A0A2P8H808</accession>
<sequence length="56" mass="6700">MRMMLFWLLVIAGLSAGWKMRKRLVPMLLASKRFRKYGLQLAFSVPGFRRLAWRMI</sequence>
<evidence type="ECO:0000313" key="1">
    <source>
        <dbReference type="EMBL" id="PSL42320.1"/>
    </source>
</evidence>
<reference evidence="1 2" key="1">
    <citation type="submission" date="2018-03" db="EMBL/GenBank/DDBJ databases">
        <title>Genomic Encyclopedia of Type Strains, Phase III (KMG-III): the genomes of soil and plant-associated and newly described type strains.</title>
        <authorList>
            <person name="Whitman W."/>
        </authorList>
    </citation>
    <scope>NUCLEOTIDE SEQUENCE [LARGE SCALE GENOMIC DNA]</scope>
    <source>
        <strain evidence="1 2">CGMCC 1.07653</strain>
    </source>
</reference>
<protein>
    <submittedName>
        <fullName evidence="1">Uncharacterized protein</fullName>
    </submittedName>
</protein>
<proteinExistence type="predicted"/>
<dbReference type="AlphaFoldDB" id="A0A2P8H808"/>
<dbReference type="EMBL" id="PYAV01000016">
    <property type="protein sequence ID" value="PSL42320.1"/>
    <property type="molecule type" value="Genomic_DNA"/>
</dbReference>
<dbReference type="RefSeq" id="WP_181315415.1">
    <property type="nucleotide sequence ID" value="NZ_PYAV01000016.1"/>
</dbReference>
<name>A0A2P8H808_9BACI</name>
<organism evidence="1 2">
    <name type="scientific">Salsuginibacillus halophilus</name>
    <dbReference type="NCBI Taxonomy" id="517424"/>
    <lineage>
        <taxon>Bacteria</taxon>
        <taxon>Bacillati</taxon>
        <taxon>Bacillota</taxon>
        <taxon>Bacilli</taxon>
        <taxon>Bacillales</taxon>
        <taxon>Bacillaceae</taxon>
        <taxon>Salsuginibacillus</taxon>
    </lineage>
</organism>
<evidence type="ECO:0000313" key="2">
    <source>
        <dbReference type="Proteomes" id="UP000242310"/>
    </source>
</evidence>
<gene>
    <name evidence="1" type="ORF">B0H94_11623</name>
</gene>